<evidence type="ECO:0000256" key="3">
    <source>
        <dbReference type="ARBA" id="ARBA00022643"/>
    </source>
</evidence>
<accession>A0A3B1CYS0</accession>
<protein>
    <recommendedName>
        <fullName evidence="6">flavin prenyltransferase</fullName>
        <ecNumber evidence="6">2.5.1.129</ecNumber>
    </recommendedName>
</protein>
<dbReference type="EC" id="2.5.1.129" evidence="6"/>
<dbReference type="Gene3D" id="3.40.50.1950">
    <property type="entry name" value="Flavin prenyltransferase-like"/>
    <property type="match status" value="1"/>
</dbReference>
<comment type="similarity">
    <text evidence="5">Belongs to the UbiX/PAD1 family.</text>
</comment>
<dbReference type="HAMAP" id="MF_01984">
    <property type="entry name" value="ubiX_pad"/>
    <property type="match status" value="1"/>
</dbReference>
<evidence type="ECO:0000256" key="1">
    <source>
        <dbReference type="ARBA" id="ARBA00022602"/>
    </source>
</evidence>
<keyword evidence="4 8" id="KW-0808">Transferase</keyword>
<organism evidence="8">
    <name type="scientific">hydrothermal vent metagenome</name>
    <dbReference type="NCBI Taxonomy" id="652676"/>
    <lineage>
        <taxon>unclassified sequences</taxon>
        <taxon>metagenomes</taxon>
        <taxon>ecological metagenomes</taxon>
    </lineage>
</organism>
<keyword evidence="1" id="KW-0637">Prenyltransferase</keyword>
<dbReference type="FunFam" id="3.40.50.1950:FF:000001">
    <property type="entry name" value="Flavin prenyltransferase UbiX"/>
    <property type="match status" value="1"/>
</dbReference>
<gene>
    <name evidence="8" type="ORF">MNBD_NITROSPINAE04-730</name>
</gene>
<dbReference type="SUPFAM" id="SSF52507">
    <property type="entry name" value="Homo-oligomeric flavin-containing Cys decarboxylases, HFCD"/>
    <property type="match status" value="1"/>
</dbReference>
<dbReference type="NCBIfam" id="NF004685">
    <property type="entry name" value="PRK06029.1"/>
    <property type="match status" value="1"/>
</dbReference>
<feature type="domain" description="Flavoprotein" evidence="7">
    <location>
        <begin position="5"/>
        <end position="176"/>
    </location>
</feature>
<evidence type="ECO:0000256" key="2">
    <source>
        <dbReference type="ARBA" id="ARBA00022630"/>
    </source>
</evidence>
<reference evidence="8" key="1">
    <citation type="submission" date="2018-06" db="EMBL/GenBank/DDBJ databases">
        <authorList>
            <person name="Zhirakovskaya E."/>
        </authorList>
    </citation>
    <scope>NUCLEOTIDE SEQUENCE</scope>
</reference>
<dbReference type="EMBL" id="UOGA01000273">
    <property type="protein sequence ID" value="VAX24485.1"/>
    <property type="molecule type" value="Genomic_DNA"/>
</dbReference>
<proteinExistence type="inferred from homology"/>
<keyword evidence="3" id="KW-0288">FMN</keyword>
<dbReference type="InterPro" id="IPR004507">
    <property type="entry name" value="UbiX-like"/>
</dbReference>
<evidence type="ECO:0000256" key="5">
    <source>
        <dbReference type="ARBA" id="ARBA00060793"/>
    </source>
</evidence>
<evidence type="ECO:0000256" key="6">
    <source>
        <dbReference type="ARBA" id="ARBA00066834"/>
    </source>
</evidence>
<name>A0A3B1CYS0_9ZZZZ</name>
<dbReference type="NCBIfam" id="TIGR00421">
    <property type="entry name" value="ubiX_pad"/>
    <property type="match status" value="1"/>
</dbReference>
<dbReference type="InterPro" id="IPR003382">
    <property type="entry name" value="Flavoprotein"/>
</dbReference>
<dbReference type="AlphaFoldDB" id="A0A3B1CYS0"/>
<evidence type="ECO:0000259" key="7">
    <source>
        <dbReference type="Pfam" id="PF02441"/>
    </source>
</evidence>
<dbReference type="Pfam" id="PF02441">
    <property type="entry name" value="Flavoprotein"/>
    <property type="match status" value="1"/>
</dbReference>
<keyword evidence="2" id="KW-0285">Flavoprotein</keyword>
<evidence type="ECO:0000256" key="4">
    <source>
        <dbReference type="ARBA" id="ARBA00022679"/>
    </source>
</evidence>
<dbReference type="GO" id="GO:0106141">
    <property type="term" value="F:flavin prenyltransferase activity"/>
    <property type="evidence" value="ECO:0007669"/>
    <property type="project" value="UniProtKB-EC"/>
</dbReference>
<evidence type="ECO:0000313" key="8">
    <source>
        <dbReference type="EMBL" id="VAX24485.1"/>
    </source>
</evidence>
<sequence>MAKEKLIVGISGASGVIYGVRLLEAIKETIPAVETILVVTPGAAKTIEIETDYKIEQVKALADRVEDYYNLASSISSGSYKTIGMVVVPCSMRTLSDIASSNANNLLARAADVTLKERRKLVIVPRETPLHRGHLKLMITAFDNGAVILPPFPAFYHRPKSIDQLIDHTCGKILDQFEIANELFIRWGGGG</sequence>
<dbReference type="InterPro" id="IPR036551">
    <property type="entry name" value="Flavin_trans-like"/>
</dbReference>